<dbReference type="GO" id="GO:0005886">
    <property type="term" value="C:plasma membrane"/>
    <property type="evidence" value="ECO:0007669"/>
    <property type="project" value="UniProtKB-SubCell"/>
</dbReference>
<dbReference type="InterPro" id="IPR026234">
    <property type="entry name" value="MRGPCRFAMILY"/>
</dbReference>
<evidence type="ECO:0000256" key="7">
    <source>
        <dbReference type="ARBA" id="ARBA00023170"/>
    </source>
</evidence>
<feature type="domain" description="G-protein coupled receptors family 1 profile" evidence="11">
    <location>
        <begin position="50"/>
        <end position="143"/>
    </location>
</feature>
<sequence>DMDPANLTVNMSYGSVDTEEYPPYSCSSISNKAIVFACLILGVSLCGLVGNGLVVWFLGFHMKQSPFTVYILNLAVADFSMTLLLFLILAVSFILEVSCLSLTHVAPLHNAFGLAAVLLCHVCDLCSLGVLAALSVERCVSVH</sequence>
<keyword evidence="5 9" id="KW-0297">G-protein coupled receptor</keyword>
<feature type="transmembrane region" description="Helical" evidence="10">
    <location>
        <begin position="115"/>
        <end position="136"/>
    </location>
</feature>
<evidence type="ECO:0000256" key="6">
    <source>
        <dbReference type="ARBA" id="ARBA00023136"/>
    </source>
</evidence>
<dbReference type="PANTHER" id="PTHR11334:SF29">
    <property type="entry name" value="MAS-RELATED G-PROTEIN COUPLED RECEPTOR MEMBER X2"/>
    <property type="match status" value="1"/>
</dbReference>
<protein>
    <submittedName>
        <fullName evidence="12">MRGX2 protein</fullName>
    </submittedName>
</protein>
<dbReference type="SUPFAM" id="SSF81321">
    <property type="entry name" value="Family A G protein-coupled receptor-like"/>
    <property type="match status" value="1"/>
</dbReference>
<dbReference type="PRINTS" id="PR00237">
    <property type="entry name" value="GPCRRHODOPSN"/>
</dbReference>
<dbReference type="GO" id="GO:0004930">
    <property type="term" value="F:G protein-coupled receptor activity"/>
    <property type="evidence" value="ECO:0007669"/>
    <property type="project" value="UniProtKB-KW"/>
</dbReference>
<proteinExistence type="inferred from homology"/>
<keyword evidence="6 10" id="KW-0472">Membrane</keyword>
<keyword evidence="2" id="KW-1003">Cell membrane</keyword>
<dbReference type="AlphaFoldDB" id="A0A7L3PTS3"/>
<comment type="caution">
    <text evidence="12">The sequence shown here is derived from an EMBL/GenBank/DDBJ whole genome shotgun (WGS) entry which is preliminary data.</text>
</comment>
<evidence type="ECO:0000259" key="11">
    <source>
        <dbReference type="PROSITE" id="PS50262"/>
    </source>
</evidence>
<reference evidence="12 13" key="1">
    <citation type="submission" date="2019-09" db="EMBL/GenBank/DDBJ databases">
        <title>Bird 10,000 Genomes (B10K) Project - Family phase.</title>
        <authorList>
            <person name="Zhang G."/>
        </authorList>
    </citation>
    <scope>NUCLEOTIDE SEQUENCE [LARGE SCALE GENOMIC DNA]</scope>
    <source>
        <strain evidence="12">OUT-0059</strain>
        <tissue evidence="12">Muscle</tissue>
    </source>
</reference>
<keyword evidence="4 10" id="KW-1133">Transmembrane helix</keyword>
<evidence type="ECO:0000256" key="9">
    <source>
        <dbReference type="RuleBase" id="RU000688"/>
    </source>
</evidence>
<dbReference type="Gene3D" id="1.20.1070.10">
    <property type="entry name" value="Rhodopsin 7-helix transmembrane proteins"/>
    <property type="match status" value="1"/>
</dbReference>
<comment type="subcellular location">
    <subcellularLocation>
        <location evidence="1">Cell membrane</location>
        <topology evidence="1">Multi-pass membrane protein</topology>
    </subcellularLocation>
</comment>
<evidence type="ECO:0000313" key="12">
    <source>
        <dbReference type="EMBL" id="NXU94654.1"/>
    </source>
</evidence>
<gene>
    <name evidence="12" type="primary">Mrgprx2</name>
    <name evidence="12" type="ORF">XIPELE_R14667</name>
</gene>
<dbReference type="InterPro" id="IPR000276">
    <property type="entry name" value="GPCR_Rhodpsn"/>
</dbReference>
<evidence type="ECO:0000256" key="10">
    <source>
        <dbReference type="SAM" id="Phobius"/>
    </source>
</evidence>
<feature type="non-terminal residue" evidence="12">
    <location>
        <position position="1"/>
    </location>
</feature>
<keyword evidence="7 9" id="KW-0675">Receptor</keyword>
<feature type="transmembrane region" description="Helical" evidence="10">
    <location>
        <begin position="70"/>
        <end position="95"/>
    </location>
</feature>
<dbReference type="PROSITE" id="PS00237">
    <property type="entry name" value="G_PROTEIN_RECEP_F1_1"/>
    <property type="match status" value="1"/>
</dbReference>
<organism evidence="12 13">
    <name type="scientific">Xiphorhynchus elegans</name>
    <name type="common">elegant woodcreeper</name>
    <dbReference type="NCBI Taxonomy" id="269412"/>
    <lineage>
        <taxon>Eukaryota</taxon>
        <taxon>Metazoa</taxon>
        <taxon>Chordata</taxon>
        <taxon>Craniata</taxon>
        <taxon>Vertebrata</taxon>
        <taxon>Euteleostomi</taxon>
        <taxon>Archelosauria</taxon>
        <taxon>Archosauria</taxon>
        <taxon>Dinosauria</taxon>
        <taxon>Saurischia</taxon>
        <taxon>Theropoda</taxon>
        <taxon>Coelurosauria</taxon>
        <taxon>Aves</taxon>
        <taxon>Neognathae</taxon>
        <taxon>Neoaves</taxon>
        <taxon>Telluraves</taxon>
        <taxon>Australaves</taxon>
        <taxon>Passeriformes</taxon>
        <taxon>Dendrocolaptidae</taxon>
        <taxon>Xiphorhynchus</taxon>
    </lineage>
</organism>
<evidence type="ECO:0000256" key="8">
    <source>
        <dbReference type="ARBA" id="ARBA00023224"/>
    </source>
</evidence>
<dbReference type="InterPro" id="IPR017452">
    <property type="entry name" value="GPCR_Rhodpsn_7TM"/>
</dbReference>
<dbReference type="Proteomes" id="UP000551443">
    <property type="component" value="Unassembled WGS sequence"/>
</dbReference>
<evidence type="ECO:0000256" key="3">
    <source>
        <dbReference type="ARBA" id="ARBA00022692"/>
    </source>
</evidence>
<comment type="similarity">
    <text evidence="9">Belongs to the G-protein coupled receptor 1 family.</text>
</comment>
<evidence type="ECO:0000256" key="5">
    <source>
        <dbReference type="ARBA" id="ARBA00023040"/>
    </source>
</evidence>
<keyword evidence="3 9" id="KW-0812">Transmembrane</keyword>
<evidence type="ECO:0000313" key="13">
    <source>
        <dbReference type="Proteomes" id="UP000551443"/>
    </source>
</evidence>
<dbReference type="EMBL" id="VZUH01088073">
    <property type="protein sequence ID" value="NXU94654.1"/>
    <property type="molecule type" value="Genomic_DNA"/>
</dbReference>
<name>A0A7L3PTS3_9DEND</name>
<dbReference type="PANTHER" id="PTHR11334">
    <property type="entry name" value="MAS-RELATED G-PROTEIN COUPLED RECEPTOR"/>
    <property type="match status" value="1"/>
</dbReference>
<accession>A0A7L3PTS3</accession>
<evidence type="ECO:0000256" key="2">
    <source>
        <dbReference type="ARBA" id="ARBA00022475"/>
    </source>
</evidence>
<dbReference type="PROSITE" id="PS50262">
    <property type="entry name" value="G_PROTEIN_RECEP_F1_2"/>
    <property type="match status" value="1"/>
</dbReference>
<evidence type="ECO:0000256" key="4">
    <source>
        <dbReference type="ARBA" id="ARBA00022989"/>
    </source>
</evidence>
<feature type="transmembrane region" description="Helical" evidence="10">
    <location>
        <begin position="33"/>
        <end position="58"/>
    </location>
</feature>
<feature type="non-terminal residue" evidence="12">
    <location>
        <position position="143"/>
    </location>
</feature>
<keyword evidence="13" id="KW-1185">Reference proteome</keyword>
<evidence type="ECO:0000256" key="1">
    <source>
        <dbReference type="ARBA" id="ARBA00004651"/>
    </source>
</evidence>
<keyword evidence="8 9" id="KW-0807">Transducer</keyword>